<name>A0A0G1WHX6_9BACT</name>
<comment type="caution">
    <text evidence="1">The sequence shown here is derived from an EMBL/GenBank/DDBJ whole genome shotgun (WGS) entry which is preliminary data.</text>
</comment>
<evidence type="ECO:0000313" key="1">
    <source>
        <dbReference type="EMBL" id="KKW18205.1"/>
    </source>
</evidence>
<dbReference type="Proteomes" id="UP000034201">
    <property type="component" value="Unassembled WGS sequence"/>
</dbReference>
<proteinExistence type="predicted"/>
<gene>
    <name evidence="1" type="ORF">UY61_C0089G0008</name>
</gene>
<dbReference type="AlphaFoldDB" id="A0A0G1WHX6"/>
<sequence>MGELNYFNTTGTVVSIATVSDGSTNLVKVAPTTALSADVFEFDNGGANDGRLRYTGATTKMFHTAFTISMDGEGSGTNLYVFGIAKNGVVASACKVIQSIAVSSATESTALHCMVSLATNDYIELYVGNLTDADDITAKTINLFAMGL</sequence>
<reference evidence="1 2" key="1">
    <citation type="journal article" date="2015" name="Nature">
        <title>rRNA introns, odd ribosomes, and small enigmatic genomes across a large radiation of phyla.</title>
        <authorList>
            <person name="Brown C.T."/>
            <person name="Hug L.A."/>
            <person name="Thomas B.C."/>
            <person name="Sharon I."/>
            <person name="Castelle C.J."/>
            <person name="Singh A."/>
            <person name="Wilkins M.J."/>
            <person name="Williams K.H."/>
            <person name="Banfield J.F."/>
        </authorList>
    </citation>
    <scope>NUCLEOTIDE SEQUENCE [LARGE SCALE GENOMIC DNA]</scope>
</reference>
<accession>A0A0G1WHX6</accession>
<dbReference type="EMBL" id="LCQQ01000089">
    <property type="protein sequence ID" value="KKW18205.1"/>
    <property type="molecule type" value="Genomic_DNA"/>
</dbReference>
<evidence type="ECO:0000313" key="2">
    <source>
        <dbReference type="Proteomes" id="UP000034201"/>
    </source>
</evidence>
<protein>
    <submittedName>
        <fullName evidence="1">Uncharacterized protein</fullName>
    </submittedName>
</protein>
<organism evidence="1 2">
    <name type="scientific">Candidatus Adlerbacteria bacterium GW2011_GWC1_50_9</name>
    <dbReference type="NCBI Taxonomy" id="1618608"/>
    <lineage>
        <taxon>Bacteria</taxon>
        <taxon>Candidatus Adleribacteriota</taxon>
    </lineage>
</organism>